<comment type="caution">
    <text evidence="1">The sequence shown here is derived from an EMBL/GenBank/DDBJ whole genome shotgun (WGS) entry which is preliminary data.</text>
</comment>
<keyword evidence="2" id="KW-1185">Reference proteome</keyword>
<gene>
    <name evidence="1" type="ORF">ACFPKY_05000</name>
</gene>
<reference evidence="2" key="1">
    <citation type="journal article" date="2019" name="Int. J. Syst. Evol. Microbiol.">
        <title>The Global Catalogue of Microorganisms (GCM) 10K type strain sequencing project: providing services to taxonomists for standard genome sequencing and annotation.</title>
        <authorList>
            <consortium name="The Broad Institute Genomics Platform"/>
            <consortium name="The Broad Institute Genome Sequencing Center for Infectious Disease"/>
            <person name="Wu L."/>
            <person name="Ma J."/>
        </authorList>
    </citation>
    <scope>NUCLEOTIDE SEQUENCE [LARGE SCALE GENOMIC DNA]</scope>
    <source>
        <strain evidence="2">KACC 13778</strain>
    </source>
</reference>
<sequence>MSGLLRLANEFLERMMNPSYGPLLNDEYAMRLGELLADEHTSDQLAQEATRLTRVDELSAHTWLWLLGQPQADAIDRGLLGYLCIEFEAAAFRARVIDSALRDNPRLEPGEVYVSGRQSIQELENVWLRDLVATVVQLGDDSEGTQAPSSDSAGNFRGPDPYNAQSMLVALLSVGRRDCHEAAAALLHHEWAGQDALLRSFDSRMTSMDEASQTQWTRLRPGRGLQD</sequence>
<dbReference type="EMBL" id="JBHSMD010000002">
    <property type="protein sequence ID" value="MFC5492441.1"/>
    <property type="molecule type" value="Genomic_DNA"/>
</dbReference>
<organism evidence="1 2">
    <name type="scientific">Nocardioides caricicola</name>
    <dbReference type="NCBI Taxonomy" id="634770"/>
    <lineage>
        <taxon>Bacteria</taxon>
        <taxon>Bacillati</taxon>
        <taxon>Actinomycetota</taxon>
        <taxon>Actinomycetes</taxon>
        <taxon>Propionibacteriales</taxon>
        <taxon>Nocardioidaceae</taxon>
        <taxon>Nocardioides</taxon>
    </lineage>
</organism>
<accession>A0ABW0MX48</accession>
<protein>
    <submittedName>
        <fullName evidence="1">Uncharacterized protein</fullName>
    </submittedName>
</protein>
<evidence type="ECO:0000313" key="1">
    <source>
        <dbReference type="EMBL" id="MFC5492441.1"/>
    </source>
</evidence>
<evidence type="ECO:0000313" key="2">
    <source>
        <dbReference type="Proteomes" id="UP001595956"/>
    </source>
</evidence>
<proteinExistence type="predicted"/>
<name>A0ABW0MX48_9ACTN</name>
<dbReference type="RefSeq" id="WP_345170767.1">
    <property type="nucleotide sequence ID" value="NZ_BAABFQ010000003.1"/>
</dbReference>
<dbReference type="Proteomes" id="UP001595956">
    <property type="component" value="Unassembled WGS sequence"/>
</dbReference>